<keyword evidence="12" id="KW-1185">Reference proteome</keyword>
<evidence type="ECO:0000256" key="7">
    <source>
        <dbReference type="ARBA" id="ARBA00022989"/>
    </source>
</evidence>
<evidence type="ECO:0000256" key="8">
    <source>
        <dbReference type="ARBA" id="ARBA00023136"/>
    </source>
</evidence>
<gene>
    <name evidence="11" type="ORF">FRC54_02780</name>
</gene>
<evidence type="ECO:0000256" key="1">
    <source>
        <dbReference type="ARBA" id="ARBA00004651"/>
    </source>
</evidence>
<dbReference type="PANTHER" id="PTHR43823">
    <property type="entry name" value="SPORULATION PROTEIN YKVU"/>
    <property type="match status" value="1"/>
</dbReference>
<evidence type="ECO:0000256" key="3">
    <source>
        <dbReference type="ARBA" id="ARBA00022106"/>
    </source>
</evidence>
<dbReference type="PANTHER" id="PTHR43823:SF3">
    <property type="entry name" value="MULTIDRUG EXPORT PROTEIN MEPA"/>
    <property type="match status" value="1"/>
</dbReference>
<evidence type="ECO:0000256" key="5">
    <source>
        <dbReference type="ARBA" id="ARBA00022475"/>
    </source>
</evidence>
<protein>
    <recommendedName>
        <fullName evidence="3">Multidrug export protein MepA</fullName>
    </recommendedName>
</protein>
<dbReference type="AlphaFoldDB" id="A0A6N7IX58"/>
<evidence type="ECO:0000256" key="10">
    <source>
        <dbReference type="SAM" id="Phobius"/>
    </source>
</evidence>
<dbReference type="PIRSF" id="PIRSF006603">
    <property type="entry name" value="DinF"/>
    <property type="match status" value="1"/>
</dbReference>
<keyword evidence="7 10" id="KW-1133">Transmembrane helix</keyword>
<name>A0A6N7IX58_9FIRM</name>
<dbReference type="CDD" id="cd13143">
    <property type="entry name" value="MATE_MepA_like"/>
    <property type="match status" value="1"/>
</dbReference>
<keyword evidence="4" id="KW-0813">Transport</keyword>
<evidence type="ECO:0000256" key="6">
    <source>
        <dbReference type="ARBA" id="ARBA00022692"/>
    </source>
</evidence>
<keyword evidence="6 10" id="KW-0812">Transmembrane</keyword>
<dbReference type="InterPro" id="IPR048279">
    <property type="entry name" value="MdtK-like"/>
</dbReference>
<evidence type="ECO:0000313" key="12">
    <source>
        <dbReference type="Proteomes" id="UP000460257"/>
    </source>
</evidence>
<evidence type="ECO:0000256" key="2">
    <source>
        <dbReference type="ARBA" id="ARBA00008417"/>
    </source>
</evidence>
<dbReference type="GO" id="GO:0042910">
    <property type="term" value="F:xenobiotic transmembrane transporter activity"/>
    <property type="evidence" value="ECO:0007669"/>
    <property type="project" value="InterPro"/>
</dbReference>
<keyword evidence="9" id="KW-0046">Antibiotic resistance</keyword>
<feature type="transmembrane region" description="Helical" evidence="10">
    <location>
        <begin position="99"/>
        <end position="118"/>
    </location>
</feature>
<evidence type="ECO:0000256" key="9">
    <source>
        <dbReference type="ARBA" id="ARBA00023251"/>
    </source>
</evidence>
<dbReference type="InterPro" id="IPR051327">
    <property type="entry name" value="MATE_MepA_subfamily"/>
</dbReference>
<feature type="transmembrane region" description="Helical" evidence="10">
    <location>
        <begin position="276"/>
        <end position="295"/>
    </location>
</feature>
<feature type="transmembrane region" description="Helical" evidence="10">
    <location>
        <begin position="20"/>
        <end position="39"/>
    </location>
</feature>
<feature type="transmembrane region" description="Helical" evidence="10">
    <location>
        <begin position="420"/>
        <end position="440"/>
    </location>
</feature>
<dbReference type="GO" id="GO:0015297">
    <property type="term" value="F:antiporter activity"/>
    <property type="evidence" value="ECO:0007669"/>
    <property type="project" value="InterPro"/>
</dbReference>
<reference evidence="11" key="1">
    <citation type="journal article" date="2020" name="Appl. Environ. Microbiol.">
        <title>Medium-Chain Fatty Acid Synthesis by 'Candidatus Weimeria bifida' gen. nov., sp. nov., and 'Candidatus Pseudoramibacter fermentans' sp. nov.</title>
        <authorList>
            <person name="Scarborough M.J."/>
            <person name="Myers K.S."/>
            <person name="Donohue T.J."/>
            <person name="Noguera D.R."/>
        </authorList>
    </citation>
    <scope>NUCLEOTIDE SEQUENCE</scope>
    <source>
        <strain evidence="11">LCO1.1</strain>
    </source>
</reference>
<dbReference type="EMBL" id="VOGC01000002">
    <property type="protein sequence ID" value="MQN00904.1"/>
    <property type="molecule type" value="Genomic_DNA"/>
</dbReference>
<feature type="transmembrane region" description="Helical" evidence="10">
    <location>
        <begin position="138"/>
        <end position="156"/>
    </location>
</feature>
<organism evidence="11 12">
    <name type="scientific">Candidatus Weimeria bifida</name>
    <dbReference type="NCBI Taxonomy" id="2599074"/>
    <lineage>
        <taxon>Bacteria</taxon>
        <taxon>Bacillati</taxon>
        <taxon>Bacillota</taxon>
        <taxon>Clostridia</taxon>
        <taxon>Lachnospirales</taxon>
        <taxon>Lachnospiraceae</taxon>
        <taxon>Candidatus Weimeria</taxon>
    </lineage>
</organism>
<feature type="transmembrane region" description="Helical" evidence="10">
    <location>
        <begin position="361"/>
        <end position="378"/>
    </location>
</feature>
<evidence type="ECO:0000313" key="11">
    <source>
        <dbReference type="EMBL" id="MQN00904.1"/>
    </source>
</evidence>
<feature type="transmembrane region" description="Helical" evidence="10">
    <location>
        <begin position="326"/>
        <end position="349"/>
    </location>
</feature>
<proteinExistence type="inferred from homology"/>
<comment type="subcellular location">
    <subcellularLocation>
        <location evidence="1">Cell membrane</location>
        <topology evidence="1">Multi-pass membrane protein</topology>
    </subcellularLocation>
</comment>
<dbReference type="InterPro" id="IPR002528">
    <property type="entry name" value="MATE_fam"/>
</dbReference>
<dbReference type="GO" id="GO:0046677">
    <property type="term" value="P:response to antibiotic"/>
    <property type="evidence" value="ECO:0007669"/>
    <property type="project" value="UniProtKB-KW"/>
</dbReference>
<evidence type="ECO:0000256" key="4">
    <source>
        <dbReference type="ARBA" id="ARBA00022448"/>
    </source>
</evidence>
<dbReference type="InterPro" id="IPR045070">
    <property type="entry name" value="MATE_MepA-like"/>
</dbReference>
<dbReference type="Pfam" id="PF01554">
    <property type="entry name" value="MatE"/>
    <property type="match status" value="2"/>
</dbReference>
<comment type="caution">
    <text evidence="11">The sequence shown here is derived from an EMBL/GenBank/DDBJ whole genome shotgun (WGS) entry which is preliminary data.</text>
</comment>
<keyword evidence="5" id="KW-1003">Cell membrane</keyword>
<dbReference type="Proteomes" id="UP000460257">
    <property type="component" value="Unassembled WGS sequence"/>
</dbReference>
<keyword evidence="8 10" id="KW-0472">Membrane</keyword>
<sequence>MRKTNSKIKLSDHFTPGRMIRFSLPSIGMMIFSSIYGMVDGYFVSNYAGATPFASLNLVMPFIMILSAVGFMFGTGGTALVSMTLGIGNRKKANEIFSLLTYTLIVCGVVFSIFGITVAPAMSKLLGATPKMLPYSVLYIRINMVSLPFFLLQNMFQSFTVTAEKPKLGLAVTIMAGCTNMFLDWLFVGVFGFGLAGAAWATVTCEIIGGTIPLIYFFSPKNKSLLRLGRTHMNGHALLKTCTNGSSEFLSDCASSIVGMLYNLQLMKYFGQNGVAAYGVIMYVNFIFVGIYFGYSMGMAPVTGYNYGAQNHKELRNVFRTSMKMIAGAAIALTVIAELLSKFLVNIFVGYDPQLSQLTVHAFRIYVIAFLFMGFNIYGSSFFTALNNGLISAILSVARSLVMQLLCIYLLPLLIGPDGLWGAIIASDGVCLILTIFMLVKYQKKYKY</sequence>
<dbReference type="NCBIfam" id="TIGR00797">
    <property type="entry name" value="matE"/>
    <property type="match status" value="1"/>
</dbReference>
<feature type="transmembrane region" description="Helical" evidence="10">
    <location>
        <begin position="390"/>
        <end position="414"/>
    </location>
</feature>
<comment type="similarity">
    <text evidence="2">Belongs to the multi antimicrobial extrusion (MATE) (TC 2.A.66.1) family. MepA subfamily.</text>
</comment>
<accession>A0A6N7IX58</accession>
<dbReference type="GO" id="GO:0005886">
    <property type="term" value="C:plasma membrane"/>
    <property type="evidence" value="ECO:0007669"/>
    <property type="project" value="UniProtKB-SubCell"/>
</dbReference>
<feature type="transmembrane region" description="Helical" evidence="10">
    <location>
        <begin position="59"/>
        <end position="87"/>
    </location>
</feature>
<feature type="transmembrane region" description="Helical" evidence="10">
    <location>
        <begin position="197"/>
        <end position="218"/>
    </location>
</feature>